<evidence type="ECO:0008006" key="3">
    <source>
        <dbReference type="Google" id="ProtNLM"/>
    </source>
</evidence>
<evidence type="ECO:0000313" key="1">
    <source>
        <dbReference type="EMBL" id="AIM63112.1"/>
    </source>
</evidence>
<protein>
    <recommendedName>
        <fullName evidence="3">HTH cro/C1-type domain-containing protein</fullName>
    </recommendedName>
</protein>
<name>A0A088GLH9_9LACO</name>
<accession>A0A088GLH9</accession>
<dbReference type="KEGG" id="wct:WS74_0860"/>
<dbReference type="AlphaFoldDB" id="A0A088GLH9"/>
<proteinExistence type="predicted"/>
<sequence>MVETSIVNEVSIAQSRGRIQYALLDFKNYIKVNGFKREELANQIGVSKKYVDDLLTDRVSGIGAIETYQKLMNITGYKGENIYIGK</sequence>
<reference evidence="2" key="2">
    <citation type="submission" date="2014-08" db="EMBL/GenBank/DDBJ databases">
        <title>Complete genome of Weissella ceti strain WS74 isolated from diseased rainbow trout in Brazil.</title>
        <authorList>
            <person name="Figueiredo H.C.P."/>
            <person name="Leal C.A.G."/>
            <person name="Pereira F.L."/>
            <person name="Soares S.C."/>
            <person name="Dorella F.A."/>
            <person name="Carvalho A.F."/>
            <person name="Azevedo V.A.C."/>
        </authorList>
    </citation>
    <scope>NUCLEOTIDE SEQUENCE [LARGE SCALE GENOMIC DNA]</scope>
    <source>
        <strain evidence="2">WS74</strain>
    </source>
</reference>
<dbReference type="RefSeq" id="WP_038536323.1">
    <property type="nucleotide sequence ID" value="NZ_CP009223.1"/>
</dbReference>
<evidence type="ECO:0000313" key="2">
    <source>
        <dbReference type="Proteomes" id="UP000029079"/>
    </source>
</evidence>
<keyword evidence="2" id="KW-1185">Reference proteome</keyword>
<dbReference type="Proteomes" id="UP000029079">
    <property type="component" value="Chromosome"/>
</dbReference>
<organism evidence="1 2">
    <name type="scientific">Weissella ceti</name>
    <dbReference type="NCBI Taxonomy" id="759620"/>
    <lineage>
        <taxon>Bacteria</taxon>
        <taxon>Bacillati</taxon>
        <taxon>Bacillota</taxon>
        <taxon>Bacilli</taxon>
        <taxon>Lactobacillales</taxon>
        <taxon>Lactobacillaceae</taxon>
        <taxon>Weissella</taxon>
    </lineage>
</organism>
<dbReference type="EMBL" id="CP009223">
    <property type="protein sequence ID" value="AIM63112.1"/>
    <property type="molecule type" value="Genomic_DNA"/>
</dbReference>
<reference evidence="1 2" key="1">
    <citation type="journal article" date="2014" name="Genome Announc.">
        <title>Complete Genome Sequences of Fish Pathogenic Weissella ceti Strains WS74 and WS105.</title>
        <authorList>
            <person name="Figueiredo H.C."/>
            <person name="Leal C.A."/>
            <person name="Dorella F.A."/>
            <person name="Carvalho A.F."/>
            <person name="Soares S.C."/>
            <person name="Pereira F.L."/>
            <person name="Azevedo V.A."/>
        </authorList>
    </citation>
    <scope>NUCLEOTIDE SEQUENCE [LARGE SCALE GENOMIC DNA]</scope>
    <source>
        <strain evidence="1 2">WS74</strain>
    </source>
</reference>
<gene>
    <name evidence="1" type="ORF">WS74_0860</name>
</gene>